<gene>
    <name evidence="10" type="ORF">EDC91_102130</name>
</gene>
<protein>
    <submittedName>
        <fullName evidence="10">Putative membrane protein</fullName>
    </submittedName>
</protein>
<keyword evidence="7 9" id="KW-0472">Membrane</keyword>
<comment type="similarity">
    <text evidence="2">Belongs to the UPF0283 family.</text>
</comment>
<name>A0A4R2FGJ0_9GAMM</name>
<dbReference type="Proteomes" id="UP000294832">
    <property type="component" value="Unassembled WGS sequence"/>
</dbReference>
<dbReference type="AlphaFoldDB" id="A0A4R2FGJ0"/>
<keyword evidence="6 9" id="KW-1133">Transmembrane helix</keyword>
<feature type="transmembrane region" description="Helical" evidence="9">
    <location>
        <begin position="111"/>
        <end position="132"/>
    </location>
</feature>
<dbReference type="OrthoDB" id="958025at2"/>
<accession>A0A4R2FGJ0</accession>
<dbReference type="InterPro" id="IPR021147">
    <property type="entry name" value="DUF697"/>
</dbReference>
<dbReference type="InterPro" id="IPR006507">
    <property type="entry name" value="UPF0283"/>
</dbReference>
<dbReference type="NCBIfam" id="TIGR01620">
    <property type="entry name" value="hyp_HI0043"/>
    <property type="match status" value="1"/>
</dbReference>
<evidence type="ECO:0000256" key="7">
    <source>
        <dbReference type="ARBA" id="ARBA00023136"/>
    </source>
</evidence>
<dbReference type="PANTHER" id="PTHR39342">
    <property type="entry name" value="UPF0283 MEMBRANE PROTEIN YCJF"/>
    <property type="match status" value="1"/>
</dbReference>
<evidence type="ECO:0000256" key="8">
    <source>
        <dbReference type="SAM" id="MobiDB-lite"/>
    </source>
</evidence>
<evidence type="ECO:0000256" key="1">
    <source>
        <dbReference type="ARBA" id="ARBA00004429"/>
    </source>
</evidence>
<feature type="transmembrane region" description="Helical" evidence="9">
    <location>
        <begin position="224"/>
        <end position="243"/>
    </location>
</feature>
<evidence type="ECO:0000256" key="5">
    <source>
        <dbReference type="ARBA" id="ARBA00022692"/>
    </source>
</evidence>
<dbReference type="RefSeq" id="WP_133037642.1">
    <property type="nucleotide sequence ID" value="NZ_SLWF01000002.1"/>
</dbReference>
<sequence>MTRKIVTSAEVAESQPPEHSSTDNLRPFREYQRDKVQFEDRETSLLSMTEEADIEAILEGDSTTKQASLRALLQPKKLSVLAKLALTGLLATVLVQTGLGLADAWQQSPWLFAFYSAVISFVLAWAGHTTVVEWQQLRRLRQVEDARVQGERLLGSMQMGEAVPFIRHITTAMPTSAAASIRQLEKLLSAEQNDAEQVMLFESIVLRQRDSAARKIVRHFAAESALLLAISPFAMLDMALVLWRNQKMISRIAECYGIKLGYWSRIRLFRGILLNILYAGTTELAMDIGNQLLSVELTGKLSARLGQGLGAGLLTARLGYQAMALCRPLAFDEKSRPRLSGIHKELLLELQQLRHKAKQPADETQ</sequence>
<reference evidence="10 11" key="1">
    <citation type="submission" date="2019-03" db="EMBL/GenBank/DDBJ databases">
        <title>Freshwater and sediment microbial communities from various areas in North America, analyzing microbe dynamics in response to fracking.</title>
        <authorList>
            <person name="Lamendella R."/>
        </authorList>
    </citation>
    <scope>NUCLEOTIDE SEQUENCE [LARGE SCALE GENOMIC DNA]</scope>
    <source>
        <strain evidence="10 11">74A</strain>
    </source>
</reference>
<feature type="transmembrane region" description="Helical" evidence="9">
    <location>
        <begin position="80"/>
        <end position="99"/>
    </location>
</feature>
<evidence type="ECO:0000256" key="3">
    <source>
        <dbReference type="ARBA" id="ARBA00022475"/>
    </source>
</evidence>
<evidence type="ECO:0000256" key="4">
    <source>
        <dbReference type="ARBA" id="ARBA00022519"/>
    </source>
</evidence>
<proteinExistence type="inferred from homology"/>
<evidence type="ECO:0000256" key="9">
    <source>
        <dbReference type="SAM" id="Phobius"/>
    </source>
</evidence>
<dbReference type="Pfam" id="PF05128">
    <property type="entry name" value="DUF697"/>
    <property type="match status" value="1"/>
</dbReference>
<comment type="subcellular location">
    <subcellularLocation>
        <location evidence="1">Cell inner membrane</location>
        <topology evidence="1">Multi-pass membrane protein</topology>
    </subcellularLocation>
</comment>
<evidence type="ECO:0000256" key="2">
    <source>
        <dbReference type="ARBA" id="ARBA00008255"/>
    </source>
</evidence>
<dbReference type="PANTHER" id="PTHR39342:SF1">
    <property type="entry name" value="UPF0283 MEMBRANE PROTEIN YCJF"/>
    <property type="match status" value="1"/>
</dbReference>
<keyword evidence="3" id="KW-1003">Cell membrane</keyword>
<evidence type="ECO:0000256" key="6">
    <source>
        <dbReference type="ARBA" id="ARBA00022989"/>
    </source>
</evidence>
<keyword evidence="4" id="KW-0997">Cell inner membrane</keyword>
<evidence type="ECO:0000313" key="10">
    <source>
        <dbReference type="EMBL" id="TCN90217.1"/>
    </source>
</evidence>
<feature type="region of interest" description="Disordered" evidence="8">
    <location>
        <begin position="1"/>
        <end position="28"/>
    </location>
</feature>
<keyword evidence="11" id="KW-1185">Reference proteome</keyword>
<comment type="caution">
    <text evidence="10">The sequence shown here is derived from an EMBL/GenBank/DDBJ whole genome shotgun (WGS) entry which is preliminary data.</text>
</comment>
<keyword evidence="5 9" id="KW-0812">Transmembrane</keyword>
<organism evidence="10 11">
    <name type="scientific">Shewanella fodinae</name>
    <dbReference type="NCBI Taxonomy" id="552357"/>
    <lineage>
        <taxon>Bacteria</taxon>
        <taxon>Pseudomonadati</taxon>
        <taxon>Pseudomonadota</taxon>
        <taxon>Gammaproteobacteria</taxon>
        <taxon>Alteromonadales</taxon>
        <taxon>Shewanellaceae</taxon>
        <taxon>Shewanella</taxon>
    </lineage>
</organism>
<dbReference type="EMBL" id="SLWF01000002">
    <property type="protein sequence ID" value="TCN90217.1"/>
    <property type="molecule type" value="Genomic_DNA"/>
</dbReference>
<dbReference type="GO" id="GO:0005886">
    <property type="term" value="C:plasma membrane"/>
    <property type="evidence" value="ECO:0007669"/>
    <property type="project" value="UniProtKB-SubCell"/>
</dbReference>
<evidence type="ECO:0000313" key="11">
    <source>
        <dbReference type="Proteomes" id="UP000294832"/>
    </source>
</evidence>